<dbReference type="Pfam" id="PF13289">
    <property type="entry name" value="SIR2_2"/>
    <property type="match status" value="1"/>
</dbReference>
<sequence length="343" mass="37952">MNAIEAMQSHVQDCVGKLPVIVLGSGASAAHGIPGMGPLGKHLAESTLPVTCQTEPHLEGWRQFLDRVQKMDLESALTGINVTTEVLEHIVRTTWNFLNAADSLIFEQVLADRRFLPLSQLFQYLLRSTAMELQVVTPNYDRLAEYAAEAAGYCAYTGFTFGMFGTRAVDVPRIQTRGRPIRTVNVWKVHGSLGWFSGTDGSIVSLPPMGAIPSSFTPVIVTPGTEKYRRTHEEPFRSAMHSADDAVARASAFLCIGYGFNDDHLQPLMMERCTRPDVPLVLITKEISSTAHRFLKSGRCSRYVALEECPNGTRMFSHEIPDGLELSGESVWSLDRFLPFFIG</sequence>
<protein>
    <submittedName>
        <fullName evidence="1">Uncharacterized protein</fullName>
    </submittedName>
</protein>
<dbReference type="SUPFAM" id="SSF52467">
    <property type="entry name" value="DHS-like NAD/FAD-binding domain"/>
    <property type="match status" value="1"/>
</dbReference>
<evidence type="ECO:0000313" key="1">
    <source>
        <dbReference type="EMBL" id="CAB3935437.1"/>
    </source>
</evidence>
<proteinExistence type="predicted"/>
<gene>
    <name evidence="1" type="ORF">LMG6000_04326</name>
</gene>
<dbReference type="RefSeq" id="WP_217482131.1">
    <property type="nucleotide sequence ID" value="NZ_CADILH010000007.1"/>
</dbReference>
<reference evidence="1 2" key="1">
    <citation type="submission" date="2020-04" db="EMBL/GenBank/DDBJ databases">
        <authorList>
            <person name="De Canck E."/>
        </authorList>
    </citation>
    <scope>NUCLEOTIDE SEQUENCE [LARGE SCALE GENOMIC DNA]</scope>
    <source>
        <strain evidence="1 2">LMG 6000</strain>
    </source>
</reference>
<dbReference type="EMBL" id="CADILH010000007">
    <property type="protein sequence ID" value="CAB3935437.1"/>
    <property type="molecule type" value="Genomic_DNA"/>
</dbReference>
<accession>A0A6S7FHL0</accession>
<dbReference type="Proteomes" id="UP000494183">
    <property type="component" value="Unassembled WGS sequence"/>
</dbReference>
<evidence type="ECO:0000313" key="2">
    <source>
        <dbReference type="Proteomes" id="UP000494183"/>
    </source>
</evidence>
<dbReference type="InterPro" id="IPR029035">
    <property type="entry name" value="DHS-like_NAD/FAD-binding_dom"/>
</dbReference>
<organism evidence="1 2">
    <name type="scientific">Achromobacter insolitus</name>
    <dbReference type="NCBI Taxonomy" id="217204"/>
    <lineage>
        <taxon>Bacteria</taxon>
        <taxon>Pseudomonadati</taxon>
        <taxon>Pseudomonadota</taxon>
        <taxon>Betaproteobacteria</taxon>
        <taxon>Burkholderiales</taxon>
        <taxon>Alcaligenaceae</taxon>
        <taxon>Achromobacter</taxon>
    </lineage>
</organism>
<name>A0A6S7FHL0_9BURK</name>
<keyword evidence="2" id="KW-1185">Reference proteome</keyword>
<dbReference type="AlphaFoldDB" id="A0A6S7FHL0"/>